<reference evidence="2" key="1">
    <citation type="journal article" date="2019" name="Int. J. Syst. Evol. Microbiol.">
        <title>The Global Catalogue of Microorganisms (GCM) 10K type strain sequencing project: providing services to taxonomists for standard genome sequencing and annotation.</title>
        <authorList>
            <consortium name="The Broad Institute Genomics Platform"/>
            <consortium name="The Broad Institute Genome Sequencing Center for Infectious Disease"/>
            <person name="Wu L."/>
            <person name="Ma J."/>
        </authorList>
    </citation>
    <scope>NUCLEOTIDE SEQUENCE [LARGE SCALE GENOMIC DNA]</scope>
    <source>
        <strain evidence="2">CGMCC 1.12966</strain>
    </source>
</reference>
<proteinExistence type="predicted"/>
<keyword evidence="2" id="KW-1185">Reference proteome</keyword>
<sequence>MYRLSILFSLLIIFLPLGCGKPDNLDLADDEFLLVATGEQVKCANYLYTFRSGDHSRIKAFLSPEPANGAAIGLINLDTAYQADDQIIVKLRKLTADEVQSCTADVPWYTKSWVLEHRKLK</sequence>
<evidence type="ECO:0008006" key="3">
    <source>
        <dbReference type="Google" id="ProtNLM"/>
    </source>
</evidence>
<evidence type="ECO:0000313" key="1">
    <source>
        <dbReference type="EMBL" id="GHE23784.1"/>
    </source>
</evidence>
<dbReference type="Proteomes" id="UP000620550">
    <property type="component" value="Unassembled WGS sequence"/>
</dbReference>
<name>A0ABQ3HRN5_9SPHI</name>
<dbReference type="RefSeq" id="WP_189625279.1">
    <property type="nucleotide sequence ID" value="NZ_BNAF01000002.1"/>
</dbReference>
<evidence type="ECO:0000313" key="2">
    <source>
        <dbReference type="Proteomes" id="UP000620550"/>
    </source>
</evidence>
<dbReference type="EMBL" id="BNAF01000002">
    <property type="protein sequence ID" value="GHE23784.1"/>
    <property type="molecule type" value="Genomic_DNA"/>
</dbReference>
<gene>
    <name evidence="1" type="ORF">GCM10017764_07520</name>
</gene>
<comment type="caution">
    <text evidence="1">The sequence shown here is derived from an EMBL/GenBank/DDBJ whole genome shotgun (WGS) entry which is preliminary data.</text>
</comment>
<accession>A0ABQ3HRN5</accession>
<protein>
    <recommendedName>
        <fullName evidence="3">Lipoprotein</fullName>
    </recommendedName>
</protein>
<organism evidence="1 2">
    <name type="scientific">Sphingobacterium griseoflavum</name>
    <dbReference type="NCBI Taxonomy" id="1474952"/>
    <lineage>
        <taxon>Bacteria</taxon>
        <taxon>Pseudomonadati</taxon>
        <taxon>Bacteroidota</taxon>
        <taxon>Sphingobacteriia</taxon>
        <taxon>Sphingobacteriales</taxon>
        <taxon>Sphingobacteriaceae</taxon>
        <taxon>Sphingobacterium</taxon>
    </lineage>
</organism>